<protein>
    <submittedName>
        <fullName evidence="2">Phage integrase family protein</fullName>
    </submittedName>
</protein>
<evidence type="ECO:0000256" key="1">
    <source>
        <dbReference type="ARBA" id="ARBA00023172"/>
    </source>
</evidence>
<organism evidence="2">
    <name type="scientific">mine drainage metagenome</name>
    <dbReference type="NCBI Taxonomy" id="410659"/>
    <lineage>
        <taxon>unclassified sequences</taxon>
        <taxon>metagenomes</taxon>
        <taxon>ecological metagenomes</taxon>
    </lineage>
</organism>
<comment type="caution">
    <text evidence="2">The sequence shown here is derived from an EMBL/GenBank/DDBJ whole genome shotgun (WGS) entry which is preliminary data.</text>
</comment>
<dbReference type="GO" id="GO:0015074">
    <property type="term" value="P:DNA integration"/>
    <property type="evidence" value="ECO:0007669"/>
    <property type="project" value="InterPro"/>
</dbReference>
<keyword evidence="1" id="KW-0233">DNA recombination</keyword>
<dbReference type="InterPro" id="IPR013762">
    <property type="entry name" value="Integrase-like_cat_sf"/>
</dbReference>
<feature type="non-terminal residue" evidence="2">
    <location>
        <position position="97"/>
    </location>
</feature>
<dbReference type="SUPFAM" id="SSF56349">
    <property type="entry name" value="DNA breaking-rejoining enzymes"/>
    <property type="match status" value="1"/>
</dbReference>
<proteinExistence type="predicted"/>
<sequence length="97" mass="11081">MGWVSLGEIRQDMVNLKKRTVTLPETKNGEKRIVPLSREASQILTELPRRIDGKVFEIVDPHSISQSFGKALSRARVAYEKECEEKKEKPDPSFLVN</sequence>
<gene>
    <name evidence="2" type="ORF">B1A_01631</name>
</gene>
<dbReference type="GO" id="GO:0006310">
    <property type="term" value="P:DNA recombination"/>
    <property type="evidence" value="ECO:0007669"/>
    <property type="project" value="UniProtKB-KW"/>
</dbReference>
<reference evidence="2" key="1">
    <citation type="submission" date="2013-08" db="EMBL/GenBank/DDBJ databases">
        <authorList>
            <person name="Mendez C."/>
            <person name="Richter M."/>
            <person name="Ferrer M."/>
            <person name="Sanchez J."/>
        </authorList>
    </citation>
    <scope>NUCLEOTIDE SEQUENCE</scope>
</reference>
<dbReference type="GO" id="GO:0003677">
    <property type="term" value="F:DNA binding"/>
    <property type="evidence" value="ECO:0007669"/>
    <property type="project" value="InterPro"/>
</dbReference>
<accession>T1DC10</accession>
<name>T1DC10_9ZZZZ</name>
<reference evidence="2" key="2">
    <citation type="journal article" date="2014" name="ISME J.">
        <title>Microbial stratification in low pH oxic and suboxic macroscopic growths along an acid mine drainage.</title>
        <authorList>
            <person name="Mendez-Garcia C."/>
            <person name="Mesa V."/>
            <person name="Sprenger R.R."/>
            <person name="Richter M."/>
            <person name="Diez M.S."/>
            <person name="Solano J."/>
            <person name="Bargiela R."/>
            <person name="Golyshina O.V."/>
            <person name="Manteca A."/>
            <person name="Ramos J.L."/>
            <person name="Gallego J.R."/>
            <person name="Llorente I."/>
            <person name="Martins Dos Santos V.A."/>
            <person name="Jensen O.N."/>
            <person name="Pelaez A.I."/>
            <person name="Sanchez J."/>
            <person name="Ferrer M."/>
        </authorList>
    </citation>
    <scope>NUCLEOTIDE SEQUENCE</scope>
</reference>
<dbReference type="AlphaFoldDB" id="T1DC10"/>
<dbReference type="InterPro" id="IPR011010">
    <property type="entry name" value="DNA_brk_join_enz"/>
</dbReference>
<dbReference type="EMBL" id="AUZX01001238">
    <property type="protein sequence ID" value="EQD79620.1"/>
    <property type="molecule type" value="Genomic_DNA"/>
</dbReference>
<dbReference type="Gene3D" id="1.10.443.10">
    <property type="entry name" value="Intergrase catalytic core"/>
    <property type="match status" value="1"/>
</dbReference>
<evidence type="ECO:0000313" key="2">
    <source>
        <dbReference type="EMBL" id="EQD79620.1"/>
    </source>
</evidence>